<dbReference type="GO" id="GO:0016757">
    <property type="term" value="F:glycosyltransferase activity"/>
    <property type="evidence" value="ECO:0007669"/>
    <property type="project" value="UniProtKB-KW"/>
</dbReference>
<dbReference type="Proteomes" id="UP001348098">
    <property type="component" value="Unassembled WGS sequence"/>
</dbReference>
<dbReference type="PANTHER" id="PTHR12526">
    <property type="entry name" value="GLYCOSYLTRANSFERASE"/>
    <property type="match status" value="1"/>
</dbReference>
<feature type="domain" description="Glycosyltransferase subfamily 4-like N-terminal" evidence="5">
    <location>
        <begin position="67"/>
        <end position="228"/>
    </location>
</feature>
<keyword evidence="7" id="KW-1185">Reference proteome</keyword>
<organism evidence="6 7">
    <name type="scientific">Nocardia implantans</name>
    <dbReference type="NCBI Taxonomy" id="3108168"/>
    <lineage>
        <taxon>Bacteria</taxon>
        <taxon>Bacillati</taxon>
        <taxon>Actinomycetota</taxon>
        <taxon>Actinomycetes</taxon>
        <taxon>Mycobacteriales</taxon>
        <taxon>Nocardiaceae</taxon>
        <taxon>Nocardia</taxon>
    </lineage>
</organism>
<feature type="domain" description="Glycosyl transferase family 1" evidence="4">
    <location>
        <begin position="282"/>
        <end position="443"/>
    </location>
</feature>
<evidence type="ECO:0000256" key="1">
    <source>
        <dbReference type="ARBA" id="ARBA00009481"/>
    </source>
</evidence>
<evidence type="ECO:0000256" key="3">
    <source>
        <dbReference type="ARBA" id="ARBA00022679"/>
    </source>
</evidence>
<dbReference type="EMBL" id="JAYKYQ010000011">
    <property type="protein sequence ID" value="MEB3513253.1"/>
    <property type="molecule type" value="Genomic_DNA"/>
</dbReference>
<reference evidence="6 7" key="1">
    <citation type="submission" date="2023-12" db="EMBL/GenBank/DDBJ databases">
        <title>novel species in genus Nocarida.</title>
        <authorList>
            <person name="Li Z."/>
        </authorList>
    </citation>
    <scope>NUCLEOTIDE SEQUENCE [LARGE SCALE GENOMIC DNA]</scope>
    <source>
        <strain evidence="6 7">CDC186</strain>
    </source>
</reference>
<protein>
    <submittedName>
        <fullName evidence="6">Glycosyltransferase family 4 protein</fullName>
        <ecNumber evidence="6">2.4.-.-</ecNumber>
    </submittedName>
</protein>
<dbReference type="CDD" id="cd03801">
    <property type="entry name" value="GT4_PimA-like"/>
    <property type="match status" value="1"/>
</dbReference>
<comment type="similarity">
    <text evidence="1">Belongs to the glycosyltransferase group 1 family. Glycosyltransferase 4 subfamily.</text>
</comment>
<gene>
    <name evidence="6" type="ORF">U3653_24770</name>
</gene>
<dbReference type="Pfam" id="PF00534">
    <property type="entry name" value="Glycos_transf_1"/>
    <property type="match status" value="1"/>
</dbReference>
<evidence type="ECO:0000259" key="5">
    <source>
        <dbReference type="Pfam" id="PF13439"/>
    </source>
</evidence>
<dbReference type="EC" id="2.4.-.-" evidence="6"/>
<accession>A0ABU6B0I1</accession>
<dbReference type="InterPro" id="IPR001296">
    <property type="entry name" value="Glyco_trans_1"/>
</dbReference>
<name>A0ABU6B0I1_9NOCA</name>
<dbReference type="RefSeq" id="WP_195082436.1">
    <property type="nucleotide sequence ID" value="NZ_JAYESH010000004.1"/>
</dbReference>
<proteinExistence type="inferred from homology"/>
<dbReference type="InterPro" id="IPR028098">
    <property type="entry name" value="Glyco_trans_4-like_N"/>
</dbReference>
<dbReference type="Pfam" id="PF13439">
    <property type="entry name" value="Glyco_transf_4"/>
    <property type="match status" value="1"/>
</dbReference>
<sequence length="482" mass="53409">MKVAAASIFFPRGGSAQVLRYLAPRLRDLGVDYSLTAGSTSAVANGDAVAFYGQHVRHVVDYDDAFDAYVRGVDPMLVAQPVHPSYEDKDGVPDRSFGRVSPQATAHLEACWSERFREFHFGSADVVHLNHLTPMQGGMALAYPDIPVVATMHGTEIKFWLSLLAEADDNPAAGRLEYAKFWRDAMAGYAKLCERIVVISSVDKATMTDRFGVDSAKVRYIPHGVDTVRFKPAEFTPADDAALWQELLVDDCRAAEVGGEPGSLSYRHADLARLHFSDRSKSIRLMWLGRFLTQKRLNQLLHAFERLTRQRTEDVSLVVWGGFPGEHEGVHPLELVRELRVDDRVFFVGWRGHDDLARALPAVDALVVPAVNESFGLMYLEAMASGIPVLATETGGPLDFVVPAGDDANGWLVPPDDDDALLARLTEIVANPVERRRRGRNALERAVNDFAWSSVARRYRELFAEVRAPQVARVRSTAGSDR</sequence>
<dbReference type="PANTHER" id="PTHR12526:SF640">
    <property type="entry name" value="COLANIC ACID BIOSYNTHESIS GLYCOSYLTRANSFERASE WCAL-RELATED"/>
    <property type="match status" value="1"/>
</dbReference>
<keyword evidence="2 6" id="KW-0328">Glycosyltransferase</keyword>
<evidence type="ECO:0000313" key="7">
    <source>
        <dbReference type="Proteomes" id="UP001348098"/>
    </source>
</evidence>
<evidence type="ECO:0000256" key="2">
    <source>
        <dbReference type="ARBA" id="ARBA00022676"/>
    </source>
</evidence>
<comment type="caution">
    <text evidence="6">The sequence shown here is derived from an EMBL/GenBank/DDBJ whole genome shotgun (WGS) entry which is preliminary data.</text>
</comment>
<evidence type="ECO:0000313" key="6">
    <source>
        <dbReference type="EMBL" id="MEB3513253.1"/>
    </source>
</evidence>
<dbReference type="Gene3D" id="3.40.50.2000">
    <property type="entry name" value="Glycogen Phosphorylase B"/>
    <property type="match status" value="3"/>
</dbReference>
<dbReference type="SUPFAM" id="SSF53756">
    <property type="entry name" value="UDP-Glycosyltransferase/glycogen phosphorylase"/>
    <property type="match status" value="1"/>
</dbReference>
<evidence type="ECO:0000259" key="4">
    <source>
        <dbReference type="Pfam" id="PF00534"/>
    </source>
</evidence>
<keyword evidence="3 6" id="KW-0808">Transferase</keyword>